<sequence>MADEKILWEAEFNPSVKTYWLLSGGLGLALSVIGLPLVPIWFLVGSLVTGRYLASHRCTLTNRNLKFAKGIFVRQEKTVPLDRITDLGLVQGPIMRALDLEALRVETAGQSSQGALVQLTGIKDGRNFRDAVLRQRDRVVGSDEERSTTSPTTTTSNASQDAAILIEIRDALLRMEKRLEERG</sequence>
<protein>
    <submittedName>
        <fullName evidence="4">PH domain-containing protein</fullName>
    </submittedName>
</protein>
<dbReference type="AlphaFoldDB" id="A0A5M6DLJ1"/>
<keyword evidence="2" id="KW-0472">Membrane</keyword>
<accession>A0A5M6DLJ1</accession>
<evidence type="ECO:0000313" key="5">
    <source>
        <dbReference type="Proteomes" id="UP000324479"/>
    </source>
</evidence>
<dbReference type="EMBL" id="VWOX01000001">
    <property type="protein sequence ID" value="KAA5547099.1"/>
    <property type="molecule type" value="Genomic_DNA"/>
</dbReference>
<feature type="transmembrane region" description="Helical" evidence="2">
    <location>
        <begin position="20"/>
        <end position="44"/>
    </location>
</feature>
<evidence type="ECO:0000313" key="4">
    <source>
        <dbReference type="EMBL" id="KAA5547099.1"/>
    </source>
</evidence>
<keyword evidence="5" id="KW-1185">Reference proteome</keyword>
<dbReference type="RefSeq" id="WP_150074207.1">
    <property type="nucleotide sequence ID" value="NZ_VWOX01000001.1"/>
</dbReference>
<feature type="domain" description="YdbS-like PH" evidence="3">
    <location>
        <begin position="57"/>
        <end position="130"/>
    </location>
</feature>
<evidence type="ECO:0000259" key="3">
    <source>
        <dbReference type="Pfam" id="PF03703"/>
    </source>
</evidence>
<organism evidence="4 5">
    <name type="scientific">Roseiconus nitratireducens</name>
    <dbReference type="NCBI Taxonomy" id="2605748"/>
    <lineage>
        <taxon>Bacteria</taxon>
        <taxon>Pseudomonadati</taxon>
        <taxon>Planctomycetota</taxon>
        <taxon>Planctomycetia</taxon>
        <taxon>Pirellulales</taxon>
        <taxon>Pirellulaceae</taxon>
        <taxon>Roseiconus</taxon>
    </lineage>
</organism>
<dbReference type="Pfam" id="PF03703">
    <property type="entry name" value="bPH_2"/>
    <property type="match status" value="1"/>
</dbReference>
<evidence type="ECO:0000256" key="1">
    <source>
        <dbReference type="SAM" id="MobiDB-lite"/>
    </source>
</evidence>
<keyword evidence="2" id="KW-1133">Transmembrane helix</keyword>
<reference evidence="4 5" key="1">
    <citation type="submission" date="2019-08" db="EMBL/GenBank/DDBJ databases">
        <authorList>
            <person name="Dhanesh K."/>
            <person name="Kumar G."/>
            <person name="Sasikala C."/>
            <person name="Venkata Ramana C."/>
        </authorList>
    </citation>
    <scope>NUCLEOTIDE SEQUENCE [LARGE SCALE GENOMIC DNA]</scope>
    <source>
        <strain evidence="4 5">JC645</strain>
    </source>
</reference>
<feature type="region of interest" description="Disordered" evidence="1">
    <location>
        <begin position="138"/>
        <end position="160"/>
    </location>
</feature>
<evidence type="ECO:0000256" key="2">
    <source>
        <dbReference type="SAM" id="Phobius"/>
    </source>
</evidence>
<keyword evidence="2" id="KW-0812">Transmembrane</keyword>
<name>A0A5M6DLJ1_9BACT</name>
<dbReference type="Proteomes" id="UP000324479">
    <property type="component" value="Unassembled WGS sequence"/>
</dbReference>
<proteinExistence type="predicted"/>
<dbReference type="InterPro" id="IPR005182">
    <property type="entry name" value="YdbS-like_PH"/>
</dbReference>
<comment type="caution">
    <text evidence="4">The sequence shown here is derived from an EMBL/GenBank/DDBJ whole genome shotgun (WGS) entry which is preliminary data.</text>
</comment>
<gene>
    <name evidence="4" type="ORF">FYK55_01385</name>
</gene>
<dbReference type="PANTHER" id="PTHR37938:SF1">
    <property type="entry name" value="BLL0215 PROTEIN"/>
    <property type="match status" value="1"/>
</dbReference>
<dbReference type="PANTHER" id="PTHR37938">
    <property type="entry name" value="BLL0215 PROTEIN"/>
    <property type="match status" value="1"/>
</dbReference>
<feature type="compositionally biased region" description="Basic and acidic residues" evidence="1">
    <location>
        <begin position="138"/>
        <end position="147"/>
    </location>
</feature>